<dbReference type="Gene3D" id="3.10.20.90">
    <property type="entry name" value="Phosphatidylinositol 3-kinase Catalytic Subunit, Chain A, domain 1"/>
    <property type="match status" value="1"/>
</dbReference>
<evidence type="ECO:0000313" key="6">
    <source>
        <dbReference type="EMBL" id="JAP43774.1"/>
    </source>
</evidence>
<name>A0A0X3NVF1_SCHSO</name>
<dbReference type="GO" id="GO:0043296">
    <property type="term" value="C:apical junction complex"/>
    <property type="evidence" value="ECO:0007669"/>
    <property type="project" value="TreeGrafter"/>
</dbReference>
<evidence type="ECO:0000256" key="3">
    <source>
        <dbReference type="ARBA" id="ARBA00023306"/>
    </source>
</evidence>
<feature type="compositionally biased region" description="Basic and acidic residues" evidence="4">
    <location>
        <begin position="623"/>
        <end position="635"/>
    </location>
</feature>
<feature type="domain" description="Par3/HAL N-terminal" evidence="5">
    <location>
        <begin position="1"/>
        <end position="82"/>
    </location>
</feature>
<reference evidence="6" key="1">
    <citation type="submission" date="2016-01" db="EMBL/GenBank/DDBJ databases">
        <title>Reference transcriptome for the parasite Schistocephalus solidus: insights into the molecular evolution of parasitism.</title>
        <authorList>
            <person name="Hebert F.O."/>
            <person name="Grambauer S."/>
            <person name="Barber I."/>
            <person name="Landry C.R."/>
            <person name="Aubin-Horth N."/>
        </authorList>
    </citation>
    <scope>NUCLEOTIDE SEQUENCE</scope>
</reference>
<feature type="region of interest" description="Disordered" evidence="4">
    <location>
        <begin position="410"/>
        <end position="440"/>
    </location>
</feature>
<evidence type="ECO:0000256" key="1">
    <source>
        <dbReference type="ARBA" id="ARBA00022618"/>
    </source>
</evidence>
<dbReference type="GO" id="GO:0005912">
    <property type="term" value="C:adherens junction"/>
    <property type="evidence" value="ECO:0007669"/>
    <property type="project" value="TreeGrafter"/>
</dbReference>
<protein>
    <submittedName>
        <fullName evidence="6">Partitioning defective protein 3</fullName>
    </submittedName>
</protein>
<dbReference type="InterPro" id="IPR052213">
    <property type="entry name" value="PAR3"/>
</dbReference>
<evidence type="ECO:0000256" key="4">
    <source>
        <dbReference type="SAM" id="MobiDB-lite"/>
    </source>
</evidence>
<dbReference type="GO" id="GO:0045197">
    <property type="term" value="P:establishment or maintenance of epithelial cell apical/basal polarity"/>
    <property type="evidence" value="ECO:0007669"/>
    <property type="project" value="TreeGrafter"/>
</dbReference>
<feature type="region of interest" description="Disordered" evidence="4">
    <location>
        <begin position="614"/>
        <end position="635"/>
    </location>
</feature>
<dbReference type="GO" id="GO:0051660">
    <property type="term" value="P:establishment of centrosome localization"/>
    <property type="evidence" value="ECO:0007669"/>
    <property type="project" value="TreeGrafter"/>
</dbReference>
<evidence type="ECO:0000256" key="2">
    <source>
        <dbReference type="ARBA" id="ARBA00022737"/>
    </source>
</evidence>
<keyword evidence="2" id="KW-0677">Repeat</keyword>
<feature type="compositionally biased region" description="Pro residues" evidence="4">
    <location>
        <begin position="671"/>
        <end position="685"/>
    </location>
</feature>
<proteinExistence type="predicted"/>
<dbReference type="GO" id="GO:0035091">
    <property type="term" value="F:phosphatidylinositol binding"/>
    <property type="evidence" value="ECO:0007669"/>
    <property type="project" value="TreeGrafter"/>
</dbReference>
<keyword evidence="3" id="KW-0131">Cell cycle</keyword>
<feature type="region of interest" description="Disordered" evidence="4">
    <location>
        <begin position="560"/>
        <end position="583"/>
    </location>
</feature>
<dbReference type="InterPro" id="IPR021922">
    <property type="entry name" value="Par3/HAL_N"/>
</dbReference>
<dbReference type="GO" id="GO:0000226">
    <property type="term" value="P:microtubule cytoskeleton organization"/>
    <property type="evidence" value="ECO:0007669"/>
    <property type="project" value="TreeGrafter"/>
</dbReference>
<organism evidence="6">
    <name type="scientific">Schistocephalus solidus</name>
    <name type="common">Tapeworm</name>
    <dbReference type="NCBI Taxonomy" id="70667"/>
    <lineage>
        <taxon>Eukaryota</taxon>
        <taxon>Metazoa</taxon>
        <taxon>Spiralia</taxon>
        <taxon>Lophotrochozoa</taxon>
        <taxon>Platyhelminthes</taxon>
        <taxon>Cestoda</taxon>
        <taxon>Eucestoda</taxon>
        <taxon>Diphyllobothriidea</taxon>
        <taxon>Diphyllobothriidae</taxon>
        <taxon>Schistocephalus</taxon>
    </lineage>
</organism>
<dbReference type="Pfam" id="PF12053">
    <property type="entry name" value="Par3_HAL_N_term"/>
    <property type="match status" value="1"/>
</dbReference>
<dbReference type="GO" id="GO:0007155">
    <property type="term" value="P:cell adhesion"/>
    <property type="evidence" value="ECO:0007669"/>
    <property type="project" value="TreeGrafter"/>
</dbReference>
<keyword evidence="1" id="KW-0132">Cell division</keyword>
<accession>A0A0X3NVF1</accession>
<dbReference type="AlphaFoldDB" id="A0A0X3NVF1"/>
<gene>
    <name evidence="6" type="primary">PAR3</name>
    <name evidence="6" type="ORF">TR98579</name>
</gene>
<dbReference type="GO" id="GO:0008104">
    <property type="term" value="P:intracellular protein localization"/>
    <property type="evidence" value="ECO:0007669"/>
    <property type="project" value="TreeGrafter"/>
</dbReference>
<feature type="non-terminal residue" evidence="6">
    <location>
        <position position="685"/>
    </location>
</feature>
<dbReference type="EMBL" id="GEEE01019451">
    <property type="protein sequence ID" value="JAP43774.1"/>
    <property type="molecule type" value="Transcribed_RNA"/>
</dbReference>
<dbReference type="GO" id="GO:0016324">
    <property type="term" value="C:apical plasma membrane"/>
    <property type="evidence" value="ECO:0007669"/>
    <property type="project" value="TreeGrafter"/>
</dbReference>
<feature type="compositionally biased region" description="Acidic residues" evidence="4">
    <location>
        <begin position="429"/>
        <end position="440"/>
    </location>
</feature>
<dbReference type="PANTHER" id="PTHR16484:SF17">
    <property type="entry name" value="BAZOOKA, ISOFORM B"/>
    <property type="match status" value="1"/>
</dbReference>
<feature type="region of interest" description="Disordered" evidence="4">
    <location>
        <begin position="649"/>
        <end position="685"/>
    </location>
</feature>
<dbReference type="PANTHER" id="PTHR16484">
    <property type="entry name" value="PARTITIONING DEFECTIVE 3 RELATED"/>
    <property type="match status" value="1"/>
</dbReference>
<evidence type="ECO:0000259" key="5">
    <source>
        <dbReference type="Pfam" id="PF12053"/>
    </source>
</evidence>
<dbReference type="GO" id="GO:0005938">
    <property type="term" value="C:cell cortex"/>
    <property type="evidence" value="ECO:0007669"/>
    <property type="project" value="TreeGrafter"/>
</dbReference>
<dbReference type="GO" id="GO:0030010">
    <property type="term" value="P:establishment of cell polarity"/>
    <property type="evidence" value="ECO:0007669"/>
    <property type="project" value="TreeGrafter"/>
</dbReference>
<dbReference type="GO" id="GO:0051301">
    <property type="term" value="P:cell division"/>
    <property type="evidence" value="ECO:0007669"/>
    <property type="project" value="UniProtKB-KW"/>
</dbReference>
<sequence length="685" mass="72644">MKVTVAFDEMKIVVPCGSGEFSVRDLAAKAVFRAKNLLNMASELDRLLIHNLSLARDGGILDWDDHVSEVLDDREQLIAQYSITSKLSDIGVMNHFKGPLAPLVFDLNRLHESPTSFTSHNSPSVVKGLSENGRSGLMRYPAGPSPGAGATCCSSSSSLSLSSGSCGAIFANSAASVNNPLLLLLNANAAGGPNVSPSSAISIGAGGSSAARHPNTSPCTLSQLKENEVQTPGLFEESNKADSGYKSDHVRIFDLPPPSRDIEATEVISGQRSSVTPPLPPPVDFDSLTKKSTEDFFSASLDTTPTTTASSTVERESDRLGLPFPAPHRPIDEKLFEILSRRRAMLRTNWDYEANEYDEGDEEEEAVEEGEQDDFMEVADAVTLSKIGGGASSSAVLAAALMTEARQQKEASASTRIKALGTGSGLENEAAEEEDEDTSDEGLLTVRRVLPQAQMQPLRTAPPVLSPPPAATEVGLSRLSVDGEAGKPAVSQNYRDVLGAAMASLASLGTSGQETDELEISASTDQLVRAAKLQGSRFSPARMLQSQNTTNLEELFGVSRKTNSTPMPPADKSAASDQSSFAHPTTDQMERHLKGARLGNPLATNGFGVPTIVEEEDEEEGEGTNHKQERLRRESLVAPLPQITSSVHSAAAVLDPVPPPVATRLNSWKGIPPPPPPPPPPPSPP</sequence>